<dbReference type="AlphaFoldDB" id="A0A0S4LPM8"/>
<dbReference type="EMBL" id="CZPZ01000035">
    <property type="protein sequence ID" value="CUS39553.1"/>
    <property type="molecule type" value="Genomic_DNA"/>
</dbReference>
<dbReference type="GO" id="GO:0009055">
    <property type="term" value="F:electron transfer activity"/>
    <property type="evidence" value="ECO:0007669"/>
    <property type="project" value="TreeGrafter"/>
</dbReference>
<organism evidence="8 9">
    <name type="scientific">Candidatus Nitrospira nitrificans</name>
    <dbReference type="NCBI Taxonomy" id="1742973"/>
    <lineage>
        <taxon>Bacteria</taxon>
        <taxon>Pseudomonadati</taxon>
        <taxon>Nitrospirota</taxon>
        <taxon>Nitrospiria</taxon>
        <taxon>Nitrospirales</taxon>
        <taxon>Nitrospiraceae</taxon>
        <taxon>Nitrospira</taxon>
    </lineage>
</organism>
<evidence type="ECO:0000256" key="5">
    <source>
        <dbReference type="ARBA" id="ARBA00022989"/>
    </source>
</evidence>
<accession>A0A0S4LPM8</accession>
<comment type="subcellular location">
    <subcellularLocation>
        <location evidence="1">Cell membrane</location>
        <topology evidence="1">Multi-pass membrane protein</topology>
    </subcellularLocation>
</comment>
<reference evidence="9" key="1">
    <citation type="submission" date="2015-10" db="EMBL/GenBank/DDBJ databases">
        <authorList>
            <person name="Luecker S."/>
            <person name="Luecker S."/>
        </authorList>
    </citation>
    <scope>NUCLEOTIDE SEQUENCE [LARGE SCALE GENOMIC DNA]</scope>
</reference>
<dbReference type="PANTHER" id="PTHR43141">
    <property type="entry name" value="CYTOCHROME BD2 SUBUNIT II"/>
    <property type="match status" value="1"/>
</dbReference>
<proteinExistence type="inferred from homology"/>
<dbReference type="OrthoDB" id="9776710at2"/>
<dbReference type="InterPro" id="IPR003317">
    <property type="entry name" value="Cyt-d_oxidase_su2"/>
</dbReference>
<feature type="transmembrane region" description="Helical" evidence="7">
    <location>
        <begin position="166"/>
        <end position="191"/>
    </location>
</feature>
<feature type="transmembrane region" description="Helical" evidence="7">
    <location>
        <begin position="240"/>
        <end position="260"/>
    </location>
</feature>
<feature type="transmembrane region" description="Helical" evidence="7">
    <location>
        <begin position="127"/>
        <end position="146"/>
    </location>
</feature>
<dbReference type="Proteomes" id="UP000198736">
    <property type="component" value="Unassembled WGS sequence"/>
</dbReference>
<dbReference type="GO" id="GO:0070069">
    <property type="term" value="C:cytochrome complex"/>
    <property type="evidence" value="ECO:0007669"/>
    <property type="project" value="TreeGrafter"/>
</dbReference>
<comment type="similarity">
    <text evidence="2">Belongs to the cytochrome ubiquinol oxidase subunit 2 family.</text>
</comment>
<feature type="transmembrane region" description="Helical" evidence="7">
    <location>
        <begin position="6"/>
        <end position="35"/>
    </location>
</feature>
<sequence length="345" mass="37295">MLSYELIVAAALVGALTLYLLFGGADFGAGIWSLFAMGRQGRSQRALIDQAIGPIWEANHVWLIIAVVILFTAFPPAFSVISVRLHIPLSLMLIGIVLRGTAFAVQTHDITSRPDGFTGAPLIWHRIFAWSSLLTPAMLGLILGAIASGRASGPTDTIRETFVDPWLAPFPIAVGLLTTALVAYLAAVYLVLESREPTLRRLFRHRAMASGVLVAILATIVLFLAQEGAPEIYQDLARTALGRASTVATALVHVGALWALITERDILARFLAGVGAVAIVWNWALAQYPYLVEPSVTIYDAAPHGTLDILLASLLVGSVVLLPFLFYLYNLFKGDVLSRPAQFKR</sequence>
<evidence type="ECO:0000313" key="9">
    <source>
        <dbReference type="Proteomes" id="UP000198736"/>
    </source>
</evidence>
<protein>
    <submittedName>
        <fullName evidence="8">Cytochrome bd quinol oxidase, subunit II</fullName>
    </submittedName>
</protein>
<evidence type="ECO:0000256" key="7">
    <source>
        <dbReference type="SAM" id="Phobius"/>
    </source>
</evidence>
<evidence type="ECO:0000256" key="2">
    <source>
        <dbReference type="ARBA" id="ARBA00007543"/>
    </source>
</evidence>
<keyword evidence="9" id="KW-1185">Reference proteome</keyword>
<name>A0A0S4LPM8_9BACT</name>
<evidence type="ECO:0000256" key="6">
    <source>
        <dbReference type="ARBA" id="ARBA00023136"/>
    </source>
</evidence>
<dbReference type="STRING" id="1742973.COMA2_80050"/>
<feature type="transmembrane region" description="Helical" evidence="7">
    <location>
        <begin position="61"/>
        <end position="81"/>
    </location>
</feature>
<dbReference type="GO" id="GO:0016682">
    <property type="term" value="F:oxidoreductase activity, acting on diphenols and related substances as donors, oxygen as acceptor"/>
    <property type="evidence" value="ECO:0007669"/>
    <property type="project" value="TreeGrafter"/>
</dbReference>
<dbReference type="GO" id="GO:0019646">
    <property type="term" value="P:aerobic electron transport chain"/>
    <property type="evidence" value="ECO:0007669"/>
    <property type="project" value="TreeGrafter"/>
</dbReference>
<keyword evidence="4 7" id="KW-0812">Transmembrane</keyword>
<evidence type="ECO:0000256" key="1">
    <source>
        <dbReference type="ARBA" id="ARBA00004651"/>
    </source>
</evidence>
<dbReference type="GO" id="GO:0005886">
    <property type="term" value="C:plasma membrane"/>
    <property type="evidence" value="ECO:0007669"/>
    <property type="project" value="UniProtKB-SubCell"/>
</dbReference>
<dbReference type="Pfam" id="PF02322">
    <property type="entry name" value="Cyt_bd_oxida_II"/>
    <property type="match status" value="1"/>
</dbReference>
<evidence type="ECO:0000256" key="3">
    <source>
        <dbReference type="ARBA" id="ARBA00022475"/>
    </source>
</evidence>
<dbReference type="PANTHER" id="PTHR43141:SF4">
    <property type="entry name" value="CYTOCHROME BD2 SUBUNIT II"/>
    <property type="match status" value="1"/>
</dbReference>
<evidence type="ECO:0000313" key="8">
    <source>
        <dbReference type="EMBL" id="CUS39553.1"/>
    </source>
</evidence>
<feature type="transmembrane region" description="Helical" evidence="7">
    <location>
        <begin position="267"/>
        <end position="289"/>
    </location>
</feature>
<gene>
    <name evidence="8" type="primary">cydB</name>
    <name evidence="8" type="ORF">COMA2_80050</name>
</gene>
<keyword evidence="6 7" id="KW-0472">Membrane</keyword>
<evidence type="ECO:0000256" key="4">
    <source>
        <dbReference type="ARBA" id="ARBA00022692"/>
    </source>
</evidence>
<feature type="transmembrane region" description="Helical" evidence="7">
    <location>
        <begin position="203"/>
        <end position="225"/>
    </location>
</feature>
<dbReference type="RefSeq" id="WP_090901833.1">
    <property type="nucleotide sequence ID" value="NZ_CZPZ01000035.1"/>
</dbReference>
<feature type="transmembrane region" description="Helical" evidence="7">
    <location>
        <begin position="309"/>
        <end position="329"/>
    </location>
</feature>
<keyword evidence="5 7" id="KW-1133">Transmembrane helix</keyword>
<feature type="transmembrane region" description="Helical" evidence="7">
    <location>
        <begin position="87"/>
        <end position="106"/>
    </location>
</feature>
<keyword evidence="3" id="KW-1003">Cell membrane</keyword>